<gene>
    <name evidence="4" type="ORF">RI543_000448</name>
</gene>
<dbReference type="InterPro" id="IPR028275">
    <property type="entry name" value="CLU_N"/>
</dbReference>
<dbReference type="PANTHER" id="PTHR12601">
    <property type="entry name" value="EUKARYOTIC TRANSLATION INITIATION FACTOR 3 SUBUNIT EIF-3"/>
    <property type="match status" value="1"/>
</dbReference>
<dbReference type="Pfam" id="PF12807">
    <property type="entry name" value="eIF3_p135"/>
    <property type="match status" value="2"/>
</dbReference>
<feature type="compositionally biased region" description="Low complexity" evidence="2">
    <location>
        <begin position="1221"/>
        <end position="1231"/>
    </location>
</feature>
<dbReference type="PANTHER" id="PTHR12601:SF6">
    <property type="entry name" value="CLUSTERED MITOCHONDRIA PROTEIN HOMOLOG"/>
    <property type="match status" value="1"/>
</dbReference>
<name>A0AAN7WPC2_9SACH</name>
<accession>A0AAN7WPC2</accession>
<feature type="domain" description="Clu" evidence="3">
    <location>
        <begin position="345"/>
        <end position="607"/>
    </location>
</feature>
<comment type="caution">
    <text evidence="4">The sequence shown here is derived from an EMBL/GenBank/DDBJ whole genome shotgun (WGS) entry which is preliminary data.</text>
</comment>
<evidence type="ECO:0000259" key="3">
    <source>
        <dbReference type="PROSITE" id="PS51823"/>
    </source>
</evidence>
<dbReference type="CDD" id="cd15466">
    <property type="entry name" value="CLU-central"/>
    <property type="match status" value="1"/>
</dbReference>
<evidence type="ECO:0000313" key="4">
    <source>
        <dbReference type="EMBL" id="KAK5782125.1"/>
    </source>
</evidence>
<dbReference type="InterPro" id="IPR033646">
    <property type="entry name" value="CLU-central"/>
</dbReference>
<dbReference type="Pfam" id="PF13374">
    <property type="entry name" value="TPR_10"/>
    <property type="match status" value="1"/>
</dbReference>
<dbReference type="SMART" id="SM00028">
    <property type="entry name" value="TPR"/>
    <property type="match status" value="2"/>
</dbReference>
<reference evidence="5" key="1">
    <citation type="submission" date="2023-07" db="EMBL/GenBank/DDBJ databases">
        <title>A draft genome of Kazachstania heterogenica Y-27499.</title>
        <authorList>
            <person name="Donic C."/>
            <person name="Kralova J.S."/>
            <person name="Fidel L."/>
            <person name="Ben-Dor S."/>
            <person name="Jung S."/>
        </authorList>
    </citation>
    <scope>NUCLEOTIDE SEQUENCE [LARGE SCALE GENOMIC DNA]</scope>
    <source>
        <strain evidence="5">Y27499</strain>
    </source>
</reference>
<dbReference type="EMBL" id="JAWIZZ010000015">
    <property type="protein sequence ID" value="KAK5782125.1"/>
    <property type="molecule type" value="Genomic_DNA"/>
</dbReference>
<dbReference type="InterPro" id="IPR019734">
    <property type="entry name" value="TPR_rpt"/>
</dbReference>
<keyword evidence="1" id="KW-0963">Cytoplasm</keyword>
<dbReference type="GO" id="GO:0005737">
    <property type="term" value="C:cytoplasm"/>
    <property type="evidence" value="ECO:0007669"/>
    <property type="project" value="TreeGrafter"/>
</dbReference>
<dbReference type="SUPFAM" id="SSF103107">
    <property type="entry name" value="Hypothetical protein c14orf129, hspc210"/>
    <property type="match status" value="1"/>
</dbReference>
<evidence type="ECO:0000256" key="2">
    <source>
        <dbReference type="SAM" id="MobiDB-lite"/>
    </source>
</evidence>
<feature type="compositionally biased region" description="Basic and acidic residues" evidence="2">
    <location>
        <begin position="1268"/>
        <end position="1277"/>
    </location>
</feature>
<protein>
    <recommendedName>
        <fullName evidence="3">Clu domain-containing protein</fullName>
    </recommendedName>
</protein>
<feature type="region of interest" description="Disordered" evidence="2">
    <location>
        <begin position="158"/>
        <end position="184"/>
    </location>
</feature>
<dbReference type="GO" id="GO:0048312">
    <property type="term" value="P:intracellular distribution of mitochondria"/>
    <property type="evidence" value="ECO:0007669"/>
    <property type="project" value="TreeGrafter"/>
</dbReference>
<sequence length="1287" mass="146274">MSSNTTTTANSNVKITIKLPADITITSSSHSKNKKPTTVKDKLSFLFNRETKVQTILEVLGIANETKYLTNLDLKAGGQVLSEDAPLNTIVPDNVDNLDLSIGLKPYTTREALKHVVVLRDFIGFTSETEDNLVEFATSNATKFPFLPLDPIKEKKNVKKSKKTEAVDSEDKEKETKNDEPNKNVFEISAEEKEKTKKNILEIFSSLEKSSVKDLQTTQANVISPCVRSISLSQYNPVPEFYKSKGHLLYLQIVTLEGENFHITATPSGFYINKSTNTKFDPSHKIFEDNPQLNNRVFYNLFNLIATHSKKFVSHVEIMENKIGALESVTYVKPLTTFLHKPWLVNSTNFPSAGDYFRLQSDSIDSNLSSERNFNDEFQAVKDLSVDTLAARMDSERLSAKLIQDFSVSATKGAMSIFQKNLLPMNPDAPEVEQIFLKDNIFYSFVTDVSGTYEGKGGDEAARVAANQDLLTLSALNRIGLKEIRYLLTTIVDIAGKRILAQTPVPGLLNTVGTEIVKDEETGEETMKDLESDITINYGFDEETKTIIKNEKFDKLLKKEFTKSFHLKKDNENSVVFSSFSKGITGLDKRNYILDLANTYPLDINFVKQHFDGVEDAKKRYPHRQTLLRPELIQKWWIEQVDKTEGLDSNTAYEESKFAYNPDAYQIDGVRDTTVDNISKYLNDTVIPNVVDDFVNSNSSPPYNGEHLIDTLHKNGINIRYIGKIATLAKAKLDKQIVEHTQRLKDVIIANKEYEDWEASYLIKIENMIKERQQEINKYVQEGKEVPKELLEDLKLNDDEIKHPTNEPAIIINYDELIPLIKISEIEMVSRATKHILRQYAKELPYPVVSSLVAYVFNLLLGYDYNENPIAEEVDKFYSLKNYSFASLNRDDLLKSIQKEVFLRFRYDLSFENLTALLKNKYLLMRTISYRFGIQWINKNYFFTKNDFEGYKASLDKKLKQKLVTPTTTFSKDDLSIIPRVKTLHSSSIASEDYWTQGSVLLSENKETEGLTFMAQSIAILEDVLGVVHPEVAEKYMSMATVYSKLNLIDEAVAFCRKACTIYERTCGIDSFEMIRALFNLALLELANESPYNSTLISNRIIQTLEALKLTHLHHPTASSIIRQLEQISLGIEDIKLALQSLNILSDFIVKLDGKECLAYGYVQSQIGNLYATMKDHRAALEHITYAKDVFFNELGSNHTTTATSKQWINGLSTLMKDMLQQKQMQQDQKQASGLISHKKSHSKKKDTPNPELADKSVDELLNFIEGDEAKGKDTKKTKSKKKHSKK</sequence>
<dbReference type="InterPro" id="IPR027523">
    <property type="entry name" value="CLU_prot"/>
</dbReference>
<feature type="compositionally biased region" description="Basic and acidic residues" evidence="2">
    <location>
        <begin position="163"/>
        <end position="182"/>
    </location>
</feature>
<organism evidence="4 5">
    <name type="scientific">Arxiozyma heterogenica</name>
    <dbReference type="NCBI Taxonomy" id="278026"/>
    <lineage>
        <taxon>Eukaryota</taxon>
        <taxon>Fungi</taxon>
        <taxon>Dikarya</taxon>
        <taxon>Ascomycota</taxon>
        <taxon>Saccharomycotina</taxon>
        <taxon>Saccharomycetes</taxon>
        <taxon>Saccharomycetales</taxon>
        <taxon>Saccharomycetaceae</taxon>
        <taxon>Arxiozyma</taxon>
    </lineage>
</organism>
<feature type="compositionally biased region" description="Basic and acidic residues" evidence="2">
    <location>
        <begin position="1246"/>
        <end position="1259"/>
    </location>
</feature>
<evidence type="ECO:0000256" key="1">
    <source>
        <dbReference type="ARBA" id="ARBA00022490"/>
    </source>
</evidence>
<dbReference type="Pfam" id="PF15044">
    <property type="entry name" value="CLU_N"/>
    <property type="match status" value="1"/>
</dbReference>
<dbReference type="PROSITE" id="PS51823">
    <property type="entry name" value="CLU"/>
    <property type="match status" value="1"/>
</dbReference>
<dbReference type="InterPro" id="IPR025697">
    <property type="entry name" value="CLU_dom"/>
</dbReference>
<dbReference type="Pfam" id="PF13236">
    <property type="entry name" value="CLU"/>
    <property type="match status" value="1"/>
</dbReference>
<dbReference type="Gene3D" id="1.25.40.10">
    <property type="entry name" value="Tetratricopeptide repeat domain"/>
    <property type="match status" value="1"/>
</dbReference>
<dbReference type="Gene3D" id="3.30.2280.10">
    <property type="entry name" value="Hypothetical protein (hspc210)"/>
    <property type="match status" value="1"/>
</dbReference>
<feature type="region of interest" description="Disordered" evidence="2">
    <location>
        <begin position="1221"/>
        <end position="1287"/>
    </location>
</feature>
<feature type="compositionally biased region" description="Basic residues" evidence="2">
    <location>
        <begin position="1278"/>
        <end position="1287"/>
    </location>
</feature>
<dbReference type="InterPro" id="IPR011990">
    <property type="entry name" value="TPR-like_helical_dom_sf"/>
</dbReference>
<keyword evidence="5" id="KW-1185">Reference proteome</keyword>
<proteinExistence type="predicted"/>
<dbReference type="GO" id="GO:0003729">
    <property type="term" value="F:mRNA binding"/>
    <property type="evidence" value="ECO:0007669"/>
    <property type="project" value="TreeGrafter"/>
</dbReference>
<evidence type="ECO:0000313" key="5">
    <source>
        <dbReference type="Proteomes" id="UP001306508"/>
    </source>
</evidence>
<dbReference type="InterPro" id="IPR023231">
    <property type="entry name" value="GSKIP_dom_sf"/>
</dbReference>
<dbReference type="Proteomes" id="UP001306508">
    <property type="component" value="Unassembled WGS sequence"/>
</dbReference>
<dbReference type="SUPFAM" id="SSF48452">
    <property type="entry name" value="TPR-like"/>
    <property type="match status" value="1"/>
</dbReference>